<dbReference type="InterPro" id="IPR035979">
    <property type="entry name" value="RBD_domain_sf"/>
</dbReference>
<accession>A0ABT1TD36</accession>
<evidence type="ECO:0000313" key="3">
    <source>
        <dbReference type="Proteomes" id="UP001524499"/>
    </source>
</evidence>
<comment type="caution">
    <text evidence="2">The sequence shown here is derived from an EMBL/GenBank/DDBJ whole genome shotgun (WGS) entry which is preliminary data.</text>
</comment>
<proteinExistence type="predicted"/>
<gene>
    <name evidence="2" type="ORF">NP590_04575</name>
</gene>
<reference evidence="2 3" key="1">
    <citation type="submission" date="2022-07" db="EMBL/GenBank/DDBJ databases">
        <title>Methylomonas rivi sp. nov., Methylomonas rosea sp. nov., Methylomonas aureus sp. nov. and Methylomonas subterranea sp. nov., four novel methanotrophs isolated from a freshwater creek and the deep terrestrial subsurface.</title>
        <authorList>
            <person name="Abin C."/>
            <person name="Sankaranarayanan K."/>
            <person name="Garner C."/>
            <person name="Sindelar R."/>
            <person name="Kotary K."/>
            <person name="Garner R."/>
            <person name="Barclay S."/>
            <person name="Lawson P."/>
            <person name="Krumholz L."/>
        </authorList>
    </citation>
    <scope>NUCLEOTIDE SEQUENCE [LARGE SCALE GENOMIC DNA]</scope>
    <source>
        <strain evidence="2 3">SURF-2</strain>
    </source>
</reference>
<keyword evidence="3" id="KW-1185">Reference proteome</keyword>
<evidence type="ECO:0000256" key="1">
    <source>
        <dbReference type="SAM" id="MobiDB-lite"/>
    </source>
</evidence>
<dbReference type="SUPFAM" id="SSF54928">
    <property type="entry name" value="RNA-binding domain, RBD"/>
    <property type="match status" value="1"/>
</dbReference>
<organism evidence="2 3">
    <name type="scientific">Methylomonas subterranea</name>
    <dbReference type="NCBI Taxonomy" id="2952225"/>
    <lineage>
        <taxon>Bacteria</taxon>
        <taxon>Pseudomonadati</taxon>
        <taxon>Pseudomonadota</taxon>
        <taxon>Gammaproteobacteria</taxon>
        <taxon>Methylococcales</taxon>
        <taxon>Methylococcaceae</taxon>
        <taxon>Methylomonas</taxon>
    </lineage>
</organism>
<dbReference type="RefSeq" id="WP_256601066.1">
    <property type="nucleotide sequence ID" value="NZ_JANIBJ010000006.1"/>
</dbReference>
<protein>
    <submittedName>
        <fullName evidence="2">RNA-binding protein</fullName>
    </submittedName>
</protein>
<name>A0ABT1TD36_9GAMM</name>
<dbReference type="EMBL" id="JANIBJ010000006">
    <property type="protein sequence ID" value="MCQ8103373.1"/>
    <property type="molecule type" value="Genomic_DNA"/>
</dbReference>
<feature type="region of interest" description="Disordered" evidence="1">
    <location>
        <begin position="96"/>
        <end position="115"/>
    </location>
</feature>
<evidence type="ECO:0000313" key="2">
    <source>
        <dbReference type="EMBL" id="MCQ8103373.1"/>
    </source>
</evidence>
<sequence>MILILKRISESTLVPDIESFISPALKGGLFSKPGNLVKISIQMLTAANSDKAEFNALVRVEPDAAAMRIIKQLNRKPLNGKPINIAEYSLRLRNNDRRGNSSRLANDRRRQDRRRSELQLMDVTAQRITDVMPRAVKGWETDITL</sequence>
<dbReference type="Proteomes" id="UP001524499">
    <property type="component" value="Unassembled WGS sequence"/>
</dbReference>